<protein>
    <recommendedName>
        <fullName evidence="1">UPF0434 protein C7I55_04395</fullName>
    </recommendedName>
</protein>
<evidence type="ECO:0000313" key="3">
    <source>
        <dbReference type="Proteomes" id="UP000241167"/>
    </source>
</evidence>
<dbReference type="EMBL" id="PXYI01000002">
    <property type="protein sequence ID" value="PSJ41557.1"/>
    <property type="molecule type" value="Genomic_DNA"/>
</dbReference>
<dbReference type="InterPro" id="IPR005651">
    <property type="entry name" value="Trm112-like"/>
</dbReference>
<dbReference type="Pfam" id="PF03966">
    <property type="entry name" value="Trm112p"/>
    <property type="match status" value="1"/>
</dbReference>
<organism evidence="2 3">
    <name type="scientific">Allosphingosinicella deserti</name>
    <dbReference type="NCBI Taxonomy" id="2116704"/>
    <lineage>
        <taxon>Bacteria</taxon>
        <taxon>Pseudomonadati</taxon>
        <taxon>Pseudomonadota</taxon>
        <taxon>Alphaproteobacteria</taxon>
        <taxon>Sphingomonadales</taxon>
        <taxon>Sphingomonadaceae</taxon>
        <taxon>Allosphingosinicella</taxon>
    </lineage>
</organism>
<gene>
    <name evidence="2" type="ORF">C7I55_04395</name>
</gene>
<sequence>MSADDPGRRRRAGDDAVTPDLLERLVCPATRSPLRFDASNNELVSNQARLAYPIRDGVPVLLIEYARPLD</sequence>
<comment type="caution">
    <text evidence="2">The sequence shown here is derived from an EMBL/GenBank/DDBJ whole genome shotgun (WGS) entry which is preliminary data.</text>
</comment>
<proteinExistence type="inferred from homology"/>
<dbReference type="Proteomes" id="UP000241167">
    <property type="component" value="Unassembled WGS sequence"/>
</dbReference>
<dbReference type="GO" id="GO:0005829">
    <property type="term" value="C:cytosol"/>
    <property type="evidence" value="ECO:0007669"/>
    <property type="project" value="TreeGrafter"/>
</dbReference>
<accession>A0A2P7QUB5</accession>
<dbReference type="PANTHER" id="PTHR33505">
    <property type="entry name" value="ZGC:162634"/>
    <property type="match status" value="1"/>
</dbReference>
<keyword evidence="3" id="KW-1185">Reference proteome</keyword>
<dbReference type="AlphaFoldDB" id="A0A2P7QUB5"/>
<dbReference type="HAMAP" id="MF_01187">
    <property type="entry name" value="UPF0434"/>
    <property type="match status" value="1"/>
</dbReference>
<reference evidence="2 3" key="1">
    <citation type="submission" date="2018-03" db="EMBL/GenBank/DDBJ databases">
        <title>The draft genome of Sphingosinicella sp. GL-C-18.</title>
        <authorList>
            <person name="Liu L."/>
            <person name="Li L."/>
            <person name="Liang L."/>
            <person name="Zhang X."/>
            <person name="Wang T."/>
        </authorList>
    </citation>
    <scope>NUCLEOTIDE SEQUENCE [LARGE SCALE GENOMIC DNA]</scope>
    <source>
        <strain evidence="2 3">GL-C-18</strain>
    </source>
</reference>
<name>A0A2P7QUB5_9SPHN</name>
<dbReference type="PANTHER" id="PTHR33505:SF4">
    <property type="entry name" value="PROTEIN PREY, MITOCHONDRIAL"/>
    <property type="match status" value="1"/>
</dbReference>
<evidence type="ECO:0000256" key="1">
    <source>
        <dbReference type="HAMAP-Rule" id="MF_01187"/>
    </source>
</evidence>
<dbReference type="SUPFAM" id="SSF158997">
    <property type="entry name" value="Trm112p-like"/>
    <property type="match status" value="1"/>
</dbReference>
<evidence type="ECO:0000313" key="2">
    <source>
        <dbReference type="EMBL" id="PSJ41557.1"/>
    </source>
</evidence>
<comment type="similarity">
    <text evidence="1">Belongs to the UPF0434 family.</text>
</comment>
<dbReference type="OrthoDB" id="9812205at2"/>
<dbReference type="Gene3D" id="2.20.25.10">
    <property type="match status" value="1"/>
</dbReference>